<dbReference type="EMBL" id="PUIB01000021">
    <property type="protein sequence ID" value="PQO30150.1"/>
    <property type="molecule type" value="Genomic_DNA"/>
</dbReference>
<feature type="compositionally biased region" description="Basic residues" evidence="1">
    <location>
        <begin position="1"/>
        <end position="11"/>
    </location>
</feature>
<gene>
    <name evidence="2" type="ORF">C5Y98_21620</name>
</gene>
<dbReference type="AlphaFoldDB" id="A0A2S8FDH1"/>
<evidence type="ECO:0000256" key="1">
    <source>
        <dbReference type="SAM" id="MobiDB-lite"/>
    </source>
</evidence>
<name>A0A2S8FDH1_9BACT</name>
<evidence type="ECO:0000313" key="2">
    <source>
        <dbReference type="EMBL" id="PQO30150.1"/>
    </source>
</evidence>
<protein>
    <submittedName>
        <fullName evidence="2">Uncharacterized protein</fullName>
    </submittedName>
</protein>
<comment type="caution">
    <text evidence="2">The sequence shown here is derived from an EMBL/GenBank/DDBJ whole genome shotgun (WGS) entry which is preliminary data.</text>
</comment>
<proteinExistence type="predicted"/>
<reference evidence="2 3" key="1">
    <citation type="submission" date="2018-02" db="EMBL/GenBank/DDBJ databases">
        <title>Comparative genomes isolates from brazilian mangrove.</title>
        <authorList>
            <person name="Araujo J.E."/>
            <person name="Taketani R.G."/>
            <person name="Silva M.C.P."/>
            <person name="Loureco M.V."/>
            <person name="Andreote F.D."/>
        </authorList>
    </citation>
    <scope>NUCLEOTIDE SEQUENCE [LARGE SCALE GENOMIC DNA]</scope>
    <source>
        <strain evidence="2 3">NAP PRIS-MGV</strain>
    </source>
</reference>
<organism evidence="2 3">
    <name type="scientific">Blastopirellula marina</name>
    <dbReference type="NCBI Taxonomy" id="124"/>
    <lineage>
        <taxon>Bacteria</taxon>
        <taxon>Pseudomonadati</taxon>
        <taxon>Planctomycetota</taxon>
        <taxon>Planctomycetia</taxon>
        <taxon>Pirellulales</taxon>
        <taxon>Pirellulaceae</taxon>
        <taxon>Blastopirellula</taxon>
    </lineage>
</organism>
<accession>A0A2S8FDH1</accession>
<evidence type="ECO:0000313" key="3">
    <source>
        <dbReference type="Proteomes" id="UP000239388"/>
    </source>
</evidence>
<sequence>MVRTTKLRGKRQVAVAKARTRRLSESMPSNYPPPNMIATGTHQFSLKSFTILLKKANPDQTTQTSCDANSR</sequence>
<feature type="region of interest" description="Disordered" evidence="1">
    <location>
        <begin position="1"/>
        <end position="36"/>
    </location>
</feature>
<dbReference type="Proteomes" id="UP000239388">
    <property type="component" value="Unassembled WGS sequence"/>
</dbReference>